<keyword evidence="1" id="KW-0812">Transmembrane</keyword>
<gene>
    <name evidence="4" type="ORF">SFMTTN_2219</name>
</gene>
<protein>
    <submittedName>
        <fullName evidence="4">Beta-propeller domains of methanol dehydrogenase type</fullName>
    </submittedName>
</protein>
<dbReference type="OrthoDB" id="9810918at2"/>
<keyword evidence="1" id="KW-1133">Transmembrane helix</keyword>
<evidence type="ECO:0000259" key="3">
    <source>
        <dbReference type="Pfam" id="PF04536"/>
    </source>
</evidence>
<keyword evidence="5" id="KW-1185">Reference proteome</keyword>
<evidence type="ECO:0000313" key="5">
    <source>
        <dbReference type="Proteomes" id="UP000286806"/>
    </source>
</evidence>
<dbReference type="Pfam" id="PF04536">
    <property type="entry name" value="TPM_phosphatase"/>
    <property type="match status" value="1"/>
</dbReference>
<dbReference type="EMBL" id="BGOW01000019">
    <property type="protein sequence ID" value="GBL46406.1"/>
    <property type="molecule type" value="Genomic_DNA"/>
</dbReference>
<feature type="chain" id="PRO_5019355860" evidence="2">
    <location>
        <begin position="23"/>
        <end position="282"/>
    </location>
</feature>
<dbReference type="AlphaFoldDB" id="A0A401JFL9"/>
<organism evidence="4 5">
    <name type="scientific">Sulfuriferula multivorans</name>
    <dbReference type="NCBI Taxonomy" id="1559896"/>
    <lineage>
        <taxon>Bacteria</taxon>
        <taxon>Pseudomonadati</taxon>
        <taxon>Pseudomonadota</taxon>
        <taxon>Betaproteobacteria</taxon>
        <taxon>Nitrosomonadales</taxon>
        <taxon>Sulfuricellaceae</taxon>
        <taxon>Sulfuriferula</taxon>
    </lineage>
</organism>
<comment type="caution">
    <text evidence="4">The sequence shown here is derived from an EMBL/GenBank/DDBJ whole genome shotgun (WGS) entry which is preliminary data.</text>
</comment>
<dbReference type="PANTHER" id="PTHR30373">
    <property type="entry name" value="UPF0603 PROTEIN YGCG"/>
    <property type="match status" value="1"/>
</dbReference>
<accession>A0A401JFL9</accession>
<reference evidence="4 5" key="1">
    <citation type="journal article" date="2019" name="Front. Microbiol.">
        <title>Genomes of Neutrophilic Sulfur-Oxidizing Chemolithoautotrophs Representing 9 Proteobacterial Species From 8 Genera.</title>
        <authorList>
            <person name="Watanabe T."/>
            <person name="Kojima H."/>
            <person name="Umezawa K."/>
            <person name="Hori C."/>
            <person name="Takasuka T.E."/>
            <person name="Kato Y."/>
            <person name="Fukui M."/>
        </authorList>
    </citation>
    <scope>NUCLEOTIDE SEQUENCE [LARGE SCALE GENOMIC DNA]</scope>
    <source>
        <strain evidence="4 5">TTN</strain>
    </source>
</reference>
<keyword evidence="2" id="KW-0732">Signal</keyword>
<feature type="transmembrane region" description="Helical" evidence="1">
    <location>
        <begin position="178"/>
        <end position="199"/>
    </location>
</feature>
<feature type="domain" description="TPM" evidence="3">
    <location>
        <begin position="33"/>
        <end position="156"/>
    </location>
</feature>
<name>A0A401JFL9_9PROT</name>
<dbReference type="InterPro" id="IPR007621">
    <property type="entry name" value="TPM_dom"/>
</dbReference>
<feature type="signal peptide" evidence="2">
    <location>
        <begin position="1"/>
        <end position="22"/>
    </location>
</feature>
<feature type="transmembrane region" description="Helical" evidence="1">
    <location>
        <begin position="211"/>
        <end position="238"/>
    </location>
</feature>
<dbReference type="RefSeq" id="WP_124705192.1">
    <property type="nucleotide sequence ID" value="NZ_BGOW01000019.1"/>
</dbReference>
<proteinExistence type="predicted"/>
<evidence type="ECO:0000256" key="2">
    <source>
        <dbReference type="SAM" id="SignalP"/>
    </source>
</evidence>
<dbReference type="Proteomes" id="UP000286806">
    <property type="component" value="Unassembled WGS sequence"/>
</dbReference>
<evidence type="ECO:0000256" key="1">
    <source>
        <dbReference type="SAM" id="Phobius"/>
    </source>
</evidence>
<keyword evidence="1" id="KW-0472">Membrane</keyword>
<sequence length="282" mass="28324">MKRCLAILAALLCIGAAGPVLAEVAVPALKAHVTDLTNTLTSAQAASLEQQLSDFEKRKGSQLAVLIVPSTAPQAIEQYGIRVAEAWKLGRKSVDDGVILLVAKNDHALRIEVGYGLEGVIPDAIAKRVIAETIVPHFKQDDFAGGIQAGVDQLIKLINGEPLPPVKAKAQNSSSDPLGMLFIAVIGATFIGQVLRAIFGRFLGSGMAAAAVGGLGWLVLGSALMASLAGVLVFFAVFSGINLGRSGGFGGGGFGGGGFGGGSGGFGGGGGGFGGGGASGRW</sequence>
<evidence type="ECO:0000313" key="4">
    <source>
        <dbReference type="EMBL" id="GBL46406.1"/>
    </source>
</evidence>
<dbReference type="Gene3D" id="3.10.310.50">
    <property type="match status" value="1"/>
</dbReference>
<dbReference type="PANTHER" id="PTHR30373:SF2">
    <property type="entry name" value="UPF0603 PROTEIN YGCG"/>
    <property type="match status" value="1"/>
</dbReference>